<evidence type="ECO:0000259" key="2">
    <source>
        <dbReference type="Pfam" id="PF01523"/>
    </source>
</evidence>
<dbReference type="Pfam" id="PF01523">
    <property type="entry name" value="PmbA_TldD_1st"/>
    <property type="match status" value="1"/>
</dbReference>
<evidence type="ECO:0000259" key="4">
    <source>
        <dbReference type="Pfam" id="PF19290"/>
    </source>
</evidence>
<dbReference type="AlphaFoldDB" id="A0A2T9IZS8"/>
<organism evidence="5 6">
    <name type="scientific">Caulobacter radicis</name>
    <dbReference type="NCBI Taxonomy" id="2172650"/>
    <lineage>
        <taxon>Bacteria</taxon>
        <taxon>Pseudomonadati</taxon>
        <taxon>Pseudomonadota</taxon>
        <taxon>Alphaproteobacteria</taxon>
        <taxon>Caulobacterales</taxon>
        <taxon>Caulobacteraceae</taxon>
        <taxon>Caulobacter</taxon>
    </lineage>
</organism>
<keyword evidence="6" id="KW-1185">Reference proteome</keyword>
<protein>
    <submittedName>
        <fullName evidence="5">Modulator protein</fullName>
    </submittedName>
</protein>
<dbReference type="RefSeq" id="WP_116569629.1">
    <property type="nucleotide sequence ID" value="NZ_QDKP01000060.1"/>
</dbReference>
<dbReference type="GO" id="GO:0008237">
    <property type="term" value="F:metallopeptidase activity"/>
    <property type="evidence" value="ECO:0007669"/>
    <property type="project" value="InterPro"/>
</dbReference>
<dbReference type="GO" id="GO:0006508">
    <property type="term" value="P:proteolysis"/>
    <property type="evidence" value="ECO:0007669"/>
    <property type="project" value="InterPro"/>
</dbReference>
<comment type="caution">
    <text evidence="5">The sequence shown here is derived from an EMBL/GenBank/DDBJ whole genome shotgun (WGS) entry which is preliminary data.</text>
</comment>
<sequence>MDENLLHDVVAAARKAGADAAEAVFAERQSLSVGVRLGELEEVEREEAKDLGLRVFVGRRSATVSGSDVSPEARAKLVERAVAMARLAPEDPYAGFAPKDRLAKGPFPDLDLIDAYEPSAETLEAQARAAEAGARSIEGVTNSDGGSSSWSSTVWRLVTSDGFSGQHAATGFGISASAIAGEGAGMERGGEGRSVRHAEDLPSPEAIGAKAGQQAVARLGARKIGSTTAPVIFENRLAMSLISPLVGAISGPAIARGTSFLKDKLHQKIFAAGVQLTDDPHRVRGLGSAPFDDEGVTTVRRALIDDGVLTTWLLNSASARQLGLETTGHASRGSAGAPGVSTHNLTLEPGQLDLAGLMGQAKDGLLITSMFGPSLNGNTGDWSVGCSGFWFENGQLAYPVTEITVAGNLIDIYGRLVVGSDLELRGASNSPSLLVDGLAIAGK</sequence>
<evidence type="ECO:0000256" key="1">
    <source>
        <dbReference type="ARBA" id="ARBA00005836"/>
    </source>
</evidence>
<reference evidence="5 6" key="1">
    <citation type="submission" date="2018-04" db="EMBL/GenBank/DDBJ databases">
        <title>The genome sequence of Caulobacter sp. 736.</title>
        <authorList>
            <person name="Gao J."/>
            <person name="Sun J."/>
        </authorList>
    </citation>
    <scope>NUCLEOTIDE SEQUENCE [LARGE SCALE GENOMIC DNA]</scope>
    <source>
        <strain evidence="5 6">736</strain>
    </source>
</reference>
<proteinExistence type="inferred from homology"/>
<dbReference type="Proteomes" id="UP000244913">
    <property type="component" value="Unassembled WGS sequence"/>
</dbReference>
<dbReference type="InterPro" id="IPR036059">
    <property type="entry name" value="TldD/PmbA_sf"/>
</dbReference>
<dbReference type="Pfam" id="PF19290">
    <property type="entry name" value="PmbA_TldD_2nd"/>
    <property type="match status" value="1"/>
</dbReference>
<dbReference type="InterPro" id="IPR045569">
    <property type="entry name" value="Metalloprtase-TldD/E_C"/>
</dbReference>
<dbReference type="InterPro" id="IPR035068">
    <property type="entry name" value="TldD/PmbA_N"/>
</dbReference>
<dbReference type="GO" id="GO:0005829">
    <property type="term" value="C:cytosol"/>
    <property type="evidence" value="ECO:0007669"/>
    <property type="project" value="TreeGrafter"/>
</dbReference>
<evidence type="ECO:0000259" key="3">
    <source>
        <dbReference type="Pfam" id="PF19289"/>
    </source>
</evidence>
<dbReference type="EMBL" id="QDKP01000060">
    <property type="protein sequence ID" value="PVM72953.1"/>
    <property type="molecule type" value="Genomic_DNA"/>
</dbReference>
<dbReference type="Pfam" id="PF19289">
    <property type="entry name" value="PmbA_TldD_3rd"/>
    <property type="match status" value="1"/>
</dbReference>
<accession>A0A2T9IZS8</accession>
<feature type="domain" description="Metalloprotease TldD/E C-terminal" evidence="3">
    <location>
        <begin position="227"/>
        <end position="442"/>
    </location>
</feature>
<gene>
    <name evidence="5" type="ORF">DDF65_21610</name>
</gene>
<dbReference type="InterPro" id="IPR002510">
    <property type="entry name" value="Metalloprtase-TldD/E_N"/>
</dbReference>
<feature type="domain" description="Metalloprotease TldD/E N-terminal" evidence="2">
    <location>
        <begin position="21"/>
        <end position="85"/>
    </location>
</feature>
<dbReference type="SUPFAM" id="SSF111283">
    <property type="entry name" value="Putative modulator of DNA gyrase, PmbA/TldD"/>
    <property type="match status" value="1"/>
</dbReference>
<dbReference type="Gene3D" id="3.30.2290.10">
    <property type="entry name" value="PmbA/TldD superfamily"/>
    <property type="match status" value="1"/>
</dbReference>
<dbReference type="InterPro" id="IPR047657">
    <property type="entry name" value="PmbA"/>
</dbReference>
<dbReference type="InterPro" id="IPR045570">
    <property type="entry name" value="Metalloprtase-TldD/E_cen_dom"/>
</dbReference>
<dbReference type="PANTHER" id="PTHR43421">
    <property type="entry name" value="METALLOPROTEASE PMBA"/>
    <property type="match status" value="1"/>
</dbReference>
<evidence type="ECO:0000313" key="5">
    <source>
        <dbReference type="EMBL" id="PVM72953.1"/>
    </source>
</evidence>
<dbReference type="PANTHER" id="PTHR43421:SF1">
    <property type="entry name" value="METALLOPROTEASE PMBA"/>
    <property type="match status" value="1"/>
</dbReference>
<evidence type="ECO:0000313" key="6">
    <source>
        <dbReference type="Proteomes" id="UP000244913"/>
    </source>
</evidence>
<feature type="domain" description="Metalloprotease TldD/E central" evidence="4">
    <location>
        <begin position="117"/>
        <end position="219"/>
    </location>
</feature>
<name>A0A2T9IZS8_9CAUL</name>
<comment type="similarity">
    <text evidence="1">Belongs to the peptidase U62 family.</text>
</comment>